<dbReference type="InterPro" id="IPR039568">
    <property type="entry name" value="Peptidase_MA-like_dom"/>
</dbReference>
<gene>
    <name evidence="2" type="ORF">E5347_07495</name>
</gene>
<dbReference type="EMBL" id="SRYR01000002">
    <property type="protein sequence ID" value="TGY42649.1"/>
    <property type="molecule type" value="Genomic_DNA"/>
</dbReference>
<feature type="domain" description="Peptidase MA-like" evidence="1">
    <location>
        <begin position="60"/>
        <end position="240"/>
    </location>
</feature>
<accession>A0A4S2DKA8</accession>
<evidence type="ECO:0000313" key="2">
    <source>
        <dbReference type="EMBL" id="TGY42649.1"/>
    </source>
</evidence>
<keyword evidence="3" id="KW-1185">Reference proteome</keyword>
<dbReference type="PROSITE" id="PS51257">
    <property type="entry name" value="PROKAR_LIPOPROTEIN"/>
    <property type="match status" value="1"/>
</dbReference>
<proteinExistence type="predicted"/>
<protein>
    <recommendedName>
        <fullName evidence="1">Peptidase MA-like domain-containing protein</fullName>
    </recommendedName>
</protein>
<name>A0A4S2DKA8_9CLOT</name>
<sequence length="245" mass="28041">MRRKSLIILSVMCILFVGCGEKTDTIKLRKESEHFKYSSTKSDKEALDDLEENLESNYDRIAKNLKVTLDEKIDVSIYPNINEFHKAIGMEDAEDWLVGVARNGEILMVSPLNPGSVHTYDSLMSVIVHEYTHILVNNINVNTDIYLNEGIAVVEANQVDDNTKYYLRESARLDKLPSIDEMKNKYSGLEQPYFLSGGFVDFIISDYGYDGIIDLIKNPDDLEKITGSTKEELEKNWKEYILSTY</sequence>
<evidence type="ECO:0000313" key="3">
    <source>
        <dbReference type="Proteomes" id="UP000306888"/>
    </source>
</evidence>
<evidence type="ECO:0000259" key="1">
    <source>
        <dbReference type="Pfam" id="PF13485"/>
    </source>
</evidence>
<reference evidence="2 3" key="1">
    <citation type="submission" date="2019-04" db="EMBL/GenBank/DDBJ databases">
        <title>Microbes associate with the intestines of laboratory mice.</title>
        <authorList>
            <person name="Navarre W."/>
            <person name="Wong E."/>
            <person name="Huang K."/>
            <person name="Tropini C."/>
            <person name="Ng K."/>
            <person name="Yu B."/>
        </authorList>
    </citation>
    <scope>NUCLEOTIDE SEQUENCE [LARGE SCALE GENOMIC DNA]</scope>
    <source>
        <strain evidence="2 3">NM50_B9-20</strain>
    </source>
</reference>
<organism evidence="2 3">
    <name type="scientific">Clostridium sartagoforme</name>
    <dbReference type="NCBI Taxonomy" id="84031"/>
    <lineage>
        <taxon>Bacteria</taxon>
        <taxon>Bacillati</taxon>
        <taxon>Bacillota</taxon>
        <taxon>Clostridia</taxon>
        <taxon>Eubacteriales</taxon>
        <taxon>Clostridiaceae</taxon>
        <taxon>Clostridium</taxon>
    </lineage>
</organism>
<dbReference type="AlphaFoldDB" id="A0A4S2DKA8"/>
<comment type="caution">
    <text evidence="2">The sequence shown here is derived from an EMBL/GenBank/DDBJ whole genome shotgun (WGS) entry which is preliminary data.</text>
</comment>
<dbReference type="RefSeq" id="WP_136006038.1">
    <property type="nucleotide sequence ID" value="NZ_SRYR01000002.1"/>
</dbReference>
<dbReference type="Proteomes" id="UP000306888">
    <property type="component" value="Unassembled WGS sequence"/>
</dbReference>
<dbReference type="OrthoDB" id="9787613at2"/>
<dbReference type="Pfam" id="PF13485">
    <property type="entry name" value="Peptidase_MA_2"/>
    <property type="match status" value="1"/>
</dbReference>